<gene>
    <name evidence="1" type="ORF">ACFS6J_12195</name>
</gene>
<dbReference type="GO" id="GO:0016787">
    <property type="term" value="F:hydrolase activity"/>
    <property type="evidence" value="ECO:0007669"/>
    <property type="project" value="UniProtKB-KW"/>
</dbReference>
<dbReference type="Gene3D" id="2.60.40.10">
    <property type="entry name" value="Immunoglobulins"/>
    <property type="match status" value="1"/>
</dbReference>
<protein>
    <submittedName>
        <fullName evidence="1">Alpha/beta hydrolase</fullName>
    </submittedName>
</protein>
<dbReference type="InterPro" id="IPR029058">
    <property type="entry name" value="AB_hydrolase_fold"/>
</dbReference>
<dbReference type="SUPFAM" id="SSF81296">
    <property type="entry name" value="E set domains"/>
    <property type="match status" value="1"/>
</dbReference>
<keyword evidence="1" id="KW-0378">Hydrolase</keyword>
<dbReference type="RefSeq" id="WP_377610802.1">
    <property type="nucleotide sequence ID" value="NZ_JBHUPA010000007.1"/>
</dbReference>
<evidence type="ECO:0000313" key="2">
    <source>
        <dbReference type="Proteomes" id="UP001597560"/>
    </source>
</evidence>
<organism evidence="1 2">
    <name type="scientific">Olivibacter jilunii</name>
    <dbReference type="NCBI Taxonomy" id="985016"/>
    <lineage>
        <taxon>Bacteria</taxon>
        <taxon>Pseudomonadati</taxon>
        <taxon>Bacteroidota</taxon>
        <taxon>Sphingobacteriia</taxon>
        <taxon>Sphingobacteriales</taxon>
        <taxon>Sphingobacteriaceae</taxon>
        <taxon>Olivibacter</taxon>
    </lineage>
</organism>
<keyword evidence="2" id="KW-1185">Reference proteome</keyword>
<accession>A0ABW6B3D9</accession>
<evidence type="ECO:0000313" key="1">
    <source>
        <dbReference type="EMBL" id="MFD2962551.1"/>
    </source>
</evidence>
<dbReference type="SUPFAM" id="SSF53474">
    <property type="entry name" value="alpha/beta-Hydrolases"/>
    <property type="match status" value="1"/>
</dbReference>
<dbReference type="InterPro" id="IPR050583">
    <property type="entry name" value="Mycobacterial_A85_antigen"/>
</dbReference>
<dbReference type="EMBL" id="JBHUPA010000007">
    <property type="protein sequence ID" value="MFD2962551.1"/>
    <property type="molecule type" value="Genomic_DNA"/>
</dbReference>
<reference evidence="2" key="1">
    <citation type="journal article" date="2019" name="Int. J. Syst. Evol. Microbiol.">
        <title>The Global Catalogue of Microorganisms (GCM) 10K type strain sequencing project: providing services to taxonomists for standard genome sequencing and annotation.</title>
        <authorList>
            <consortium name="The Broad Institute Genomics Platform"/>
            <consortium name="The Broad Institute Genome Sequencing Center for Infectious Disease"/>
            <person name="Wu L."/>
            <person name="Ma J."/>
        </authorList>
    </citation>
    <scope>NUCLEOTIDE SEQUENCE [LARGE SCALE GENOMIC DNA]</scope>
    <source>
        <strain evidence="2">KCTC 23098</strain>
    </source>
</reference>
<dbReference type="InterPro" id="IPR013783">
    <property type="entry name" value="Ig-like_fold"/>
</dbReference>
<dbReference type="InterPro" id="IPR000801">
    <property type="entry name" value="Esterase-like"/>
</dbReference>
<dbReference type="PANTHER" id="PTHR48098">
    <property type="entry name" value="ENTEROCHELIN ESTERASE-RELATED"/>
    <property type="match status" value="1"/>
</dbReference>
<comment type="caution">
    <text evidence="1">The sequence shown here is derived from an EMBL/GenBank/DDBJ whole genome shotgun (WGS) entry which is preliminary data.</text>
</comment>
<proteinExistence type="predicted"/>
<sequence>MGKKIYILIALIGLVSLCLAQENKNQRFETFVQKLEGTVVEGRPRLVEQYLSQIKSTPIIEKTENVHFIWYGKAEKLEIEGDLQKAWAIPEVLNKIDCGEQDFFYISYTIPSDAIIEYRFIVDGKRSVDTRNPKITQSFDYGNRNIFSMPGFIRSPYVDMRSDIEKGVANTLVFKTDDSLFTDRLIWVYTPFNYTKDKEYPVLYVHDGMWAMYLRPFINVLDNLIHDRKIEPIVVVFVAFEDRWNEYVTQSAEYAKLIVNKLIPFIEENFQVSSFSHGRGIMGASAGGHSAIVTALRYPEFFGNVSSQGGGAGGYPGLNKLANDALDVYLTKRDKYPLKNIYTEVGTYDLEFPDQKTGLLDGARQFHKRMQENDIIHVYKEVNSGHAGDSWDQRIDDILIQFYGK</sequence>
<name>A0ABW6B3D9_9SPHI</name>
<dbReference type="Proteomes" id="UP001597560">
    <property type="component" value="Unassembled WGS sequence"/>
</dbReference>
<dbReference type="Gene3D" id="3.40.50.1820">
    <property type="entry name" value="alpha/beta hydrolase"/>
    <property type="match status" value="1"/>
</dbReference>
<dbReference type="Pfam" id="PF00756">
    <property type="entry name" value="Esterase"/>
    <property type="match status" value="1"/>
</dbReference>
<dbReference type="PANTHER" id="PTHR48098:SF6">
    <property type="entry name" value="FERRI-BACILLIBACTIN ESTERASE BESA"/>
    <property type="match status" value="1"/>
</dbReference>
<dbReference type="InterPro" id="IPR014756">
    <property type="entry name" value="Ig_E-set"/>
</dbReference>